<dbReference type="PANTHER" id="PTHR43855">
    <property type="entry name" value="THIOSULFATE SULFURTRANSFERASE"/>
    <property type="match status" value="1"/>
</dbReference>
<dbReference type="PROSITE" id="PS50206">
    <property type="entry name" value="RHODANESE_3"/>
    <property type="match status" value="2"/>
</dbReference>
<evidence type="ECO:0000256" key="2">
    <source>
        <dbReference type="ARBA" id="ARBA00022737"/>
    </source>
</evidence>
<dbReference type="EC" id="2.8.1.1" evidence="1"/>
<feature type="domain" description="Rhodanese" evidence="4">
    <location>
        <begin position="2"/>
        <end position="63"/>
    </location>
</feature>
<gene>
    <name evidence="5" type="ORF">FDF74_06995</name>
</gene>
<dbReference type="GO" id="GO:0004792">
    <property type="term" value="F:thiosulfate-cyanide sulfurtransferase activity"/>
    <property type="evidence" value="ECO:0007669"/>
    <property type="project" value="UniProtKB-EC"/>
</dbReference>
<comment type="caution">
    <text evidence="5">The sequence shown here is derived from an EMBL/GenBank/DDBJ whole genome shotgun (WGS) entry which is preliminary data.</text>
</comment>
<accession>A0A6M0RB23</accession>
<evidence type="ECO:0000256" key="1">
    <source>
        <dbReference type="ARBA" id="ARBA00012245"/>
    </source>
</evidence>
<evidence type="ECO:0000313" key="5">
    <source>
        <dbReference type="EMBL" id="NEZ46957.1"/>
    </source>
</evidence>
<reference evidence="5 6" key="1">
    <citation type="submission" date="2019-04" db="EMBL/GenBank/DDBJ databases">
        <title>Genome sequencing of Clostridium botulinum Groups I-IV and Clostridium butyricum.</title>
        <authorList>
            <person name="Brunt J."/>
            <person name="Van Vliet A.H.M."/>
            <person name="Stringer S.C."/>
            <person name="Carter A.T."/>
            <person name="Peck M.W."/>
        </authorList>
    </citation>
    <scope>NUCLEOTIDE SEQUENCE [LARGE SCALE GENOMIC DNA]</scope>
    <source>
        <strain evidence="5 6">IFR 18/094</strain>
    </source>
</reference>
<dbReference type="SUPFAM" id="SSF52821">
    <property type="entry name" value="Rhodanese/Cell cycle control phosphatase"/>
    <property type="match status" value="2"/>
</dbReference>
<dbReference type="EMBL" id="SXDP01000004">
    <property type="protein sequence ID" value="NEZ46957.1"/>
    <property type="molecule type" value="Genomic_DNA"/>
</dbReference>
<keyword evidence="6" id="KW-1185">Reference proteome</keyword>
<feature type="domain" description="Rhodanese" evidence="4">
    <location>
        <begin position="93"/>
        <end position="164"/>
    </location>
</feature>
<dbReference type="InterPro" id="IPR051126">
    <property type="entry name" value="Thiosulfate_sulfurtransferase"/>
</dbReference>
<organism evidence="5 6">
    <name type="scientific">Clostridium niameyense</name>
    <dbReference type="NCBI Taxonomy" id="1622073"/>
    <lineage>
        <taxon>Bacteria</taxon>
        <taxon>Bacillati</taxon>
        <taxon>Bacillota</taxon>
        <taxon>Clostridia</taxon>
        <taxon>Eubacteriales</taxon>
        <taxon>Clostridiaceae</taxon>
        <taxon>Clostridium</taxon>
    </lineage>
</organism>
<protein>
    <recommendedName>
        <fullName evidence="1">thiosulfate sulfurtransferase</fullName>
        <ecNumber evidence="1">2.8.1.1</ecNumber>
    </recommendedName>
</protein>
<dbReference type="InterPro" id="IPR001763">
    <property type="entry name" value="Rhodanese-like_dom"/>
</dbReference>
<evidence type="ECO:0000313" key="6">
    <source>
        <dbReference type="Proteomes" id="UP000473885"/>
    </source>
</evidence>
<dbReference type="AlphaFoldDB" id="A0A6M0RB23"/>
<dbReference type="PANTHER" id="PTHR43855:SF1">
    <property type="entry name" value="THIOSULFATE SULFURTRANSFERASE"/>
    <property type="match status" value="1"/>
</dbReference>
<dbReference type="Gene3D" id="3.40.250.10">
    <property type="entry name" value="Rhodanese-like domain"/>
    <property type="match status" value="2"/>
</dbReference>
<name>A0A6M0RB23_9CLOT</name>
<dbReference type="InterPro" id="IPR036873">
    <property type="entry name" value="Rhodanese-like_dom_sf"/>
</dbReference>
<comment type="catalytic activity">
    <reaction evidence="3">
        <text>thiosulfate + hydrogen cyanide = thiocyanate + sulfite + 2 H(+)</text>
        <dbReference type="Rhea" id="RHEA:16881"/>
        <dbReference type="ChEBI" id="CHEBI:15378"/>
        <dbReference type="ChEBI" id="CHEBI:17359"/>
        <dbReference type="ChEBI" id="CHEBI:18022"/>
        <dbReference type="ChEBI" id="CHEBI:18407"/>
        <dbReference type="ChEBI" id="CHEBI:33542"/>
        <dbReference type="EC" id="2.8.1.1"/>
    </reaction>
</comment>
<dbReference type="Pfam" id="PF00581">
    <property type="entry name" value="Rhodanese"/>
    <property type="match status" value="1"/>
</dbReference>
<evidence type="ECO:0000256" key="3">
    <source>
        <dbReference type="ARBA" id="ARBA00047549"/>
    </source>
</evidence>
<keyword evidence="2" id="KW-0677">Repeat</keyword>
<sequence length="164" mass="18071">MKKTLDKLGIDNKKTVIFYSNVFKSPGADGGAVWQLKMAGLNNVKLMAGGLTYWKKLGYEVTDKTTKPIATSAVEVKDYDLTNSPNKDYVYKNLGKKVIIDVRTKGEFKGSQKVGEPRGGHIKGAVNLVWTELLNKDGTPKSADKINKIMGNLGVKPEDEFVVY</sequence>
<evidence type="ECO:0000259" key="4">
    <source>
        <dbReference type="PROSITE" id="PS50206"/>
    </source>
</evidence>
<proteinExistence type="predicted"/>
<dbReference type="Proteomes" id="UP000473885">
    <property type="component" value="Unassembled WGS sequence"/>
</dbReference>